<organism evidence="1 2">
    <name type="scientific">Mycobacterium tuberculosis</name>
    <dbReference type="NCBI Taxonomy" id="1773"/>
    <lineage>
        <taxon>Bacteria</taxon>
        <taxon>Bacillati</taxon>
        <taxon>Actinomycetota</taxon>
        <taxon>Actinomycetes</taxon>
        <taxon>Mycobacteriales</taxon>
        <taxon>Mycobacteriaceae</taxon>
        <taxon>Mycobacterium</taxon>
        <taxon>Mycobacterium tuberculosis complex</taxon>
    </lineage>
</organism>
<proteinExistence type="predicted"/>
<name>A0A916LBN1_MYCTX</name>
<comment type="caution">
    <text evidence="1">The sequence shown here is derived from an EMBL/GenBank/DDBJ whole genome shotgun (WGS) entry which is preliminary data.</text>
</comment>
<evidence type="ECO:0000313" key="1">
    <source>
        <dbReference type="EMBL" id="COY29598.1"/>
    </source>
</evidence>
<accession>A0A916LBN1</accession>
<protein>
    <submittedName>
        <fullName evidence="1">Uncharacterized protein</fullName>
    </submittedName>
</protein>
<sequence length="187" mass="20525">MEDLDLDGLDVLAQHLVDLANRHLSSSLDQPGLLHRRQQEVVVLLAGQSNRHPELYREAAGHRCHGTEVDDAHPAVGQQHEITGVGVAVHQPQPPWCVEGELGEQRTDQITLLGGPVTDDLCHRHTFDPLLDHHLRCACHDVRHLEARVVVVRLGEGALVGGLQPVVEFHFGAFNQFVDHPLDVGAG</sequence>
<gene>
    <name evidence="1" type="ORF">ERS007739_02392</name>
</gene>
<dbReference type="AlphaFoldDB" id="A0A916LBN1"/>
<evidence type="ECO:0000313" key="2">
    <source>
        <dbReference type="Proteomes" id="UP000039021"/>
    </source>
</evidence>
<dbReference type="EMBL" id="CSBK01001087">
    <property type="protein sequence ID" value="COY29598.1"/>
    <property type="molecule type" value="Genomic_DNA"/>
</dbReference>
<reference evidence="2" key="1">
    <citation type="submission" date="2015-03" db="EMBL/GenBank/DDBJ databases">
        <authorList>
            <consortium name="Pathogen Informatics"/>
        </authorList>
    </citation>
    <scope>NUCLEOTIDE SEQUENCE [LARGE SCALE GENOMIC DNA]</scope>
    <source>
        <strain evidence="2">N09902308</strain>
    </source>
</reference>
<dbReference type="Proteomes" id="UP000039021">
    <property type="component" value="Unassembled WGS sequence"/>
</dbReference>